<evidence type="ECO:0000256" key="5">
    <source>
        <dbReference type="ARBA" id="ARBA00022927"/>
    </source>
</evidence>
<keyword evidence="3 9" id="KW-0813">Transport</keyword>
<evidence type="ECO:0000256" key="3">
    <source>
        <dbReference type="ARBA" id="ARBA00022448"/>
    </source>
</evidence>
<dbReference type="OrthoDB" id="660759at2759"/>
<evidence type="ECO:0000313" key="10">
    <source>
        <dbReference type="EMBL" id="CAG7717355.1"/>
    </source>
</evidence>
<dbReference type="PANTHER" id="PTHR23137">
    <property type="entry name" value="VESICLE TRANSPORT PROTEIN-RELATED"/>
    <property type="match status" value="1"/>
</dbReference>
<dbReference type="Pfam" id="PF04178">
    <property type="entry name" value="Got1"/>
    <property type="match status" value="1"/>
</dbReference>
<comment type="similarity">
    <text evidence="8 9">Belongs to the SFT2 family.</text>
</comment>
<protein>
    <recommendedName>
        <fullName evidence="9">Vesicle transport protein</fullName>
    </recommendedName>
</protein>
<keyword evidence="11" id="KW-1185">Reference proteome</keyword>
<evidence type="ECO:0000256" key="8">
    <source>
        <dbReference type="ARBA" id="ARBA00025800"/>
    </source>
</evidence>
<evidence type="ECO:0000256" key="1">
    <source>
        <dbReference type="ARBA" id="ARBA00003566"/>
    </source>
</evidence>
<sequence>MSVSVNLESDELSEYLIENREKNSKPGIFSNINLNLKQYLPKTGNIENDLAVRFGLAGNENNSGSWCFKLNRKERIVGFFTFLSIGVLLLMLSSLYIPVLLLKARKFSIIFTMGSVFSFTSLTFLWGAMPFFRHLTSPTRLIFTLMYFGSLFATLFFAISLQSYICNSVLLWIE</sequence>
<feature type="transmembrane region" description="Helical" evidence="9">
    <location>
        <begin position="109"/>
        <end position="129"/>
    </location>
</feature>
<reference evidence="10" key="1">
    <citation type="submission" date="2021-06" db="EMBL/GenBank/DDBJ databases">
        <authorList>
            <person name="Hodson N. C."/>
            <person name="Mongue J. A."/>
            <person name="Jaron S. K."/>
        </authorList>
    </citation>
    <scope>NUCLEOTIDE SEQUENCE</scope>
</reference>
<feature type="transmembrane region" description="Helical" evidence="9">
    <location>
        <begin position="76"/>
        <end position="97"/>
    </location>
</feature>
<comment type="function">
    <text evidence="1 9">May be involved in fusion of retrograde transport vesicles derived from an endocytic compartment with the Golgi complex.</text>
</comment>
<feature type="transmembrane region" description="Helical" evidence="9">
    <location>
        <begin position="141"/>
        <end position="165"/>
    </location>
</feature>
<keyword evidence="4 9" id="KW-0812">Transmembrane</keyword>
<evidence type="ECO:0000256" key="6">
    <source>
        <dbReference type="ARBA" id="ARBA00022989"/>
    </source>
</evidence>
<name>A0A8J2JBX1_9HEXA</name>
<keyword evidence="7 9" id="KW-0472">Membrane</keyword>
<evidence type="ECO:0000256" key="4">
    <source>
        <dbReference type="ARBA" id="ARBA00022692"/>
    </source>
</evidence>
<comment type="caution">
    <text evidence="10">The sequence shown here is derived from an EMBL/GenBank/DDBJ whole genome shotgun (WGS) entry which is preliminary data.</text>
</comment>
<dbReference type="AlphaFoldDB" id="A0A8J2JBX1"/>
<organism evidence="10 11">
    <name type="scientific">Allacma fusca</name>
    <dbReference type="NCBI Taxonomy" id="39272"/>
    <lineage>
        <taxon>Eukaryota</taxon>
        <taxon>Metazoa</taxon>
        <taxon>Ecdysozoa</taxon>
        <taxon>Arthropoda</taxon>
        <taxon>Hexapoda</taxon>
        <taxon>Collembola</taxon>
        <taxon>Symphypleona</taxon>
        <taxon>Sminthuridae</taxon>
        <taxon>Allacma</taxon>
    </lineage>
</organism>
<dbReference type="InterPro" id="IPR011691">
    <property type="entry name" value="Vesicle_transpt_SFT2"/>
</dbReference>
<proteinExistence type="inferred from homology"/>
<dbReference type="PANTHER" id="PTHR23137:SF36">
    <property type="entry name" value="VESICLE TRANSPORT PROTEIN SFT2C"/>
    <property type="match status" value="1"/>
</dbReference>
<evidence type="ECO:0000313" key="11">
    <source>
        <dbReference type="Proteomes" id="UP000708208"/>
    </source>
</evidence>
<evidence type="ECO:0000256" key="9">
    <source>
        <dbReference type="RuleBase" id="RU363111"/>
    </source>
</evidence>
<keyword evidence="5 9" id="KW-0653">Protein transport</keyword>
<dbReference type="EMBL" id="CAJVCH010045123">
    <property type="protein sequence ID" value="CAG7717355.1"/>
    <property type="molecule type" value="Genomic_DNA"/>
</dbReference>
<dbReference type="GO" id="GO:0016192">
    <property type="term" value="P:vesicle-mediated transport"/>
    <property type="evidence" value="ECO:0007669"/>
    <property type="project" value="InterPro"/>
</dbReference>
<dbReference type="Proteomes" id="UP000708208">
    <property type="component" value="Unassembled WGS sequence"/>
</dbReference>
<comment type="caution">
    <text evidence="9">Lacks conserved residue(s) required for the propagation of feature annotation.</text>
</comment>
<evidence type="ECO:0000256" key="7">
    <source>
        <dbReference type="ARBA" id="ARBA00023136"/>
    </source>
</evidence>
<keyword evidence="6 9" id="KW-1133">Transmembrane helix</keyword>
<dbReference type="GO" id="GO:0016020">
    <property type="term" value="C:membrane"/>
    <property type="evidence" value="ECO:0007669"/>
    <property type="project" value="UniProtKB-SubCell"/>
</dbReference>
<dbReference type="InterPro" id="IPR007305">
    <property type="entry name" value="Vesicle_transpt_Got1/SFT2"/>
</dbReference>
<accession>A0A8J2JBX1</accession>
<gene>
    <name evidence="10" type="ORF">AFUS01_LOCUS6815</name>
</gene>
<evidence type="ECO:0000256" key="2">
    <source>
        <dbReference type="ARBA" id="ARBA00004141"/>
    </source>
</evidence>
<comment type="subcellular location">
    <subcellularLocation>
        <location evidence="2 9">Membrane</location>
        <topology evidence="2 9">Multi-pass membrane protein</topology>
    </subcellularLocation>
</comment>
<dbReference type="GO" id="GO:0015031">
    <property type="term" value="P:protein transport"/>
    <property type="evidence" value="ECO:0007669"/>
    <property type="project" value="UniProtKB-KW"/>
</dbReference>
<dbReference type="GO" id="GO:0012505">
    <property type="term" value="C:endomembrane system"/>
    <property type="evidence" value="ECO:0007669"/>
    <property type="project" value="UniProtKB-ARBA"/>
</dbReference>
<dbReference type="GO" id="GO:0005737">
    <property type="term" value="C:cytoplasm"/>
    <property type="evidence" value="ECO:0007669"/>
    <property type="project" value="UniProtKB-ARBA"/>
</dbReference>